<accession>A0A316U735</accession>
<dbReference type="AlphaFoldDB" id="A0A316U735"/>
<dbReference type="GeneID" id="37015310"/>
<sequence length="176" mass="20074">MLPPAPLPLPGGERWMSSLLVLVLDQPDFKPSGLLAKESNQVNGTALKYHEPPEAKKPKRKWRMYVFKDGKEVDLLHLSRQSCYLFGRDQAVVDVPLEHTSCSKQHAVLQYRLLIERNEFGDEKRNIKPYLLDLASANGTTVNKRDVPASRYYELKNGDTIQFGGSEREYVLLCED</sequence>
<dbReference type="OrthoDB" id="444265at2759"/>
<dbReference type="SMART" id="SM00240">
    <property type="entry name" value="FHA"/>
    <property type="match status" value="1"/>
</dbReference>
<dbReference type="STRING" id="1684307.A0A316U735"/>
<dbReference type="PROSITE" id="PS50006">
    <property type="entry name" value="FHA_DOMAIN"/>
    <property type="match status" value="1"/>
</dbReference>
<keyword evidence="3" id="KW-1185">Reference proteome</keyword>
<dbReference type="EMBL" id="KZ819328">
    <property type="protein sequence ID" value="PWN20251.1"/>
    <property type="molecule type" value="Genomic_DNA"/>
</dbReference>
<protein>
    <submittedName>
        <fullName evidence="2">SMAD/FHA domain-containing protein</fullName>
    </submittedName>
</protein>
<dbReference type="InterPro" id="IPR000253">
    <property type="entry name" value="FHA_dom"/>
</dbReference>
<evidence type="ECO:0000313" key="3">
    <source>
        <dbReference type="Proteomes" id="UP000245942"/>
    </source>
</evidence>
<feature type="domain" description="FHA" evidence="1">
    <location>
        <begin position="84"/>
        <end position="147"/>
    </location>
</feature>
<evidence type="ECO:0000313" key="2">
    <source>
        <dbReference type="EMBL" id="PWN20251.1"/>
    </source>
</evidence>
<dbReference type="Proteomes" id="UP000245942">
    <property type="component" value="Unassembled WGS sequence"/>
</dbReference>
<reference evidence="2 3" key="1">
    <citation type="journal article" date="2018" name="Mol. Biol. Evol.">
        <title>Broad Genomic Sampling Reveals a Smut Pathogenic Ancestry of the Fungal Clade Ustilaginomycotina.</title>
        <authorList>
            <person name="Kijpornyongpan T."/>
            <person name="Mondo S.J."/>
            <person name="Barry K."/>
            <person name="Sandor L."/>
            <person name="Lee J."/>
            <person name="Lipzen A."/>
            <person name="Pangilinan J."/>
            <person name="LaButti K."/>
            <person name="Hainaut M."/>
            <person name="Henrissat B."/>
            <person name="Grigoriev I.V."/>
            <person name="Spatafora J.W."/>
            <person name="Aime M.C."/>
        </authorList>
    </citation>
    <scope>NUCLEOTIDE SEQUENCE [LARGE SCALE GENOMIC DNA]</scope>
    <source>
        <strain evidence="2 3">MCA 4718</strain>
    </source>
</reference>
<dbReference type="FunFam" id="2.60.200.20:FF:000038">
    <property type="entry name" value="FHA domain-containing protein SNIP1"/>
    <property type="match status" value="1"/>
</dbReference>
<dbReference type="PANTHER" id="PTHR23308">
    <property type="entry name" value="NUCLEAR INHIBITOR OF PROTEIN PHOSPHATASE-1"/>
    <property type="match status" value="1"/>
</dbReference>
<organism evidence="2 3">
    <name type="scientific">Pseudomicrostroma glucosiphilum</name>
    <dbReference type="NCBI Taxonomy" id="1684307"/>
    <lineage>
        <taxon>Eukaryota</taxon>
        <taxon>Fungi</taxon>
        <taxon>Dikarya</taxon>
        <taxon>Basidiomycota</taxon>
        <taxon>Ustilaginomycotina</taxon>
        <taxon>Exobasidiomycetes</taxon>
        <taxon>Microstromatales</taxon>
        <taxon>Microstromatales incertae sedis</taxon>
        <taxon>Pseudomicrostroma</taxon>
    </lineage>
</organism>
<dbReference type="InterPro" id="IPR050923">
    <property type="entry name" value="Cell_Proc_Reg/RNA_Proc"/>
</dbReference>
<gene>
    <name evidence="2" type="ORF">BCV69DRAFT_287580</name>
</gene>
<name>A0A316U735_9BASI</name>
<dbReference type="Pfam" id="PF00498">
    <property type="entry name" value="FHA"/>
    <property type="match status" value="1"/>
</dbReference>
<dbReference type="InterPro" id="IPR008984">
    <property type="entry name" value="SMAD_FHA_dom_sf"/>
</dbReference>
<dbReference type="Gene3D" id="2.60.200.20">
    <property type="match status" value="1"/>
</dbReference>
<proteinExistence type="predicted"/>
<evidence type="ECO:0000259" key="1">
    <source>
        <dbReference type="PROSITE" id="PS50006"/>
    </source>
</evidence>
<dbReference type="SUPFAM" id="SSF49879">
    <property type="entry name" value="SMAD/FHA domain"/>
    <property type="match status" value="1"/>
</dbReference>
<dbReference type="RefSeq" id="XP_025347411.1">
    <property type="nucleotide sequence ID" value="XM_025493576.1"/>
</dbReference>